<name>A0AAV4NFY8_9ARAC</name>
<gene>
    <name evidence="2" type="ORF">CDAR_391481</name>
</gene>
<organism evidence="2 3">
    <name type="scientific">Caerostris darwini</name>
    <dbReference type="NCBI Taxonomy" id="1538125"/>
    <lineage>
        <taxon>Eukaryota</taxon>
        <taxon>Metazoa</taxon>
        <taxon>Ecdysozoa</taxon>
        <taxon>Arthropoda</taxon>
        <taxon>Chelicerata</taxon>
        <taxon>Arachnida</taxon>
        <taxon>Araneae</taxon>
        <taxon>Araneomorphae</taxon>
        <taxon>Entelegynae</taxon>
        <taxon>Araneoidea</taxon>
        <taxon>Araneidae</taxon>
        <taxon>Caerostris</taxon>
    </lineage>
</organism>
<sequence>MSLTMLDSGLRSRPANQEPPTRTQLLSSYLQHSLCCRCICFCTSGIAVGYGYGPFEFGNVRFGVANYQQELAGGAVRGYNGQLVPFCNL</sequence>
<evidence type="ECO:0000256" key="1">
    <source>
        <dbReference type="SAM" id="MobiDB-lite"/>
    </source>
</evidence>
<comment type="caution">
    <text evidence="2">The sequence shown here is derived from an EMBL/GenBank/DDBJ whole genome shotgun (WGS) entry which is preliminary data.</text>
</comment>
<dbReference type="AlphaFoldDB" id="A0AAV4NFY8"/>
<protein>
    <submittedName>
        <fullName evidence="2">Uncharacterized protein</fullName>
    </submittedName>
</protein>
<reference evidence="2 3" key="1">
    <citation type="submission" date="2021-06" db="EMBL/GenBank/DDBJ databases">
        <title>Caerostris darwini draft genome.</title>
        <authorList>
            <person name="Kono N."/>
            <person name="Arakawa K."/>
        </authorList>
    </citation>
    <scope>NUCLEOTIDE SEQUENCE [LARGE SCALE GENOMIC DNA]</scope>
</reference>
<dbReference type="Proteomes" id="UP001054837">
    <property type="component" value="Unassembled WGS sequence"/>
</dbReference>
<keyword evidence="3" id="KW-1185">Reference proteome</keyword>
<dbReference type="EMBL" id="BPLQ01001602">
    <property type="protein sequence ID" value="GIX83284.1"/>
    <property type="molecule type" value="Genomic_DNA"/>
</dbReference>
<evidence type="ECO:0000313" key="3">
    <source>
        <dbReference type="Proteomes" id="UP001054837"/>
    </source>
</evidence>
<evidence type="ECO:0000313" key="2">
    <source>
        <dbReference type="EMBL" id="GIX83284.1"/>
    </source>
</evidence>
<proteinExistence type="predicted"/>
<accession>A0AAV4NFY8</accession>
<feature type="region of interest" description="Disordered" evidence="1">
    <location>
        <begin position="1"/>
        <end position="20"/>
    </location>
</feature>